<dbReference type="AlphaFoldDB" id="A0AAD5ZCK0"/>
<evidence type="ECO:0000313" key="3">
    <source>
        <dbReference type="Proteomes" id="UP001210211"/>
    </source>
</evidence>
<organism evidence="2 3">
    <name type="scientific">Rhynchospora tenuis</name>
    <dbReference type="NCBI Taxonomy" id="198213"/>
    <lineage>
        <taxon>Eukaryota</taxon>
        <taxon>Viridiplantae</taxon>
        <taxon>Streptophyta</taxon>
        <taxon>Embryophyta</taxon>
        <taxon>Tracheophyta</taxon>
        <taxon>Spermatophyta</taxon>
        <taxon>Magnoliopsida</taxon>
        <taxon>Liliopsida</taxon>
        <taxon>Poales</taxon>
        <taxon>Cyperaceae</taxon>
        <taxon>Cyperoideae</taxon>
        <taxon>Rhynchosporeae</taxon>
        <taxon>Rhynchospora</taxon>
    </lineage>
</organism>
<dbReference type="Proteomes" id="UP001210211">
    <property type="component" value="Unassembled WGS sequence"/>
</dbReference>
<comment type="caution">
    <text evidence="2">The sequence shown here is derived from an EMBL/GenBank/DDBJ whole genome shotgun (WGS) entry which is preliminary data.</text>
</comment>
<reference evidence="2 3" key="1">
    <citation type="journal article" date="2022" name="Cell">
        <title>Repeat-based holocentromeres influence genome architecture and karyotype evolution.</title>
        <authorList>
            <person name="Hofstatter P.G."/>
            <person name="Thangavel G."/>
            <person name="Lux T."/>
            <person name="Neumann P."/>
            <person name="Vondrak T."/>
            <person name="Novak P."/>
            <person name="Zhang M."/>
            <person name="Costa L."/>
            <person name="Castellani M."/>
            <person name="Scott A."/>
            <person name="Toegelov H."/>
            <person name="Fuchs J."/>
            <person name="Mata-Sucre Y."/>
            <person name="Dias Y."/>
            <person name="Vanzela A.L.L."/>
            <person name="Huettel B."/>
            <person name="Almeida C.C.S."/>
            <person name="Simkova H."/>
            <person name="Souza G."/>
            <person name="Pedrosa-Harand A."/>
            <person name="Macas J."/>
            <person name="Mayer K.F.X."/>
            <person name="Houben A."/>
            <person name="Marques A."/>
        </authorList>
    </citation>
    <scope>NUCLEOTIDE SEQUENCE [LARGE SCALE GENOMIC DNA]</scope>
    <source>
        <strain evidence="2">RhyTen1mFocal</strain>
    </source>
</reference>
<dbReference type="InterPro" id="IPR050942">
    <property type="entry name" value="F-box_BR-signaling"/>
</dbReference>
<gene>
    <name evidence="2" type="ORF">LUZ61_020221</name>
</gene>
<evidence type="ECO:0000259" key="1">
    <source>
        <dbReference type="Pfam" id="PF03478"/>
    </source>
</evidence>
<accession>A0AAD5ZCK0</accession>
<dbReference type="PANTHER" id="PTHR44259">
    <property type="entry name" value="OS07G0183000 PROTEIN-RELATED"/>
    <property type="match status" value="1"/>
</dbReference>
<proteinExistence type="predicted"/>
<dbReference type="Pfam" id="PF03478">
    <property type="entry name" value="Beta-prop_KIB1-4"/>
    <property type="match status" value="1"/>
</dbReference>
<feature type="domain" description="KIB1-4 beta-propeller" evidence="1">
    <location>
        <begin position="72"/>
        <end position="313"/>
    </location>
</feature>
<name>A0AAD5ZCK0_9POAL</name>
<keyword evidence="3" id="KW-1185">Reference proteome</keyword>
<dbReference type="EMBL" id="JAMRDG010000002">
    <property type="protein sequence ID" value="KAJ3691057.1"/>
    <property type="molecule type" value="Genomic_DNA"/>
</dbReference>
<evidence type="ECO:0000313" key="2">
    <source>
        <dbReference type="EMBL" id="KAJ3691057.1"/>
    </source>
</evidence>
<sequence>MEAENVVERDWSSLAPELLNLIAKKLTEVFDFVRFRAVCKTWRFSTPITNRSPQFPWILDKRGHPYGPDMLFYSITASKTYTIHAPKLSGRRLLGTSQGYMFTDLYDSRDSSSQCARQLSLLNPLNNHEIPLPASDFCLDAYWIGPQQYRIGEYVVCFAYAGGGDYKSAFCCLGEDKWCELESDDNDFFQCFHIKGMFFRIEEDTGVTEVTDLTTGTLAYVLPPFEGYMVGANYYAVDALGDILIVFQHFDPSDDSSDDWFSVHRLDLSGSSSPRWVKVNNIGNQALFIDLDSGFALEADDFSGVKANCIYLISTYCLVKRIDIETGEQEVLPCPFEEAPRWFVPNLQQLQAQ</sequence>
<dbReference type="InterPro" id="IPR005174">
    <property type="entry name" value="KIB1-4_b-propeller"/>
</dbReference>
<protein>
    <recommendedName>
        <fullName evidence="1">KIB1-4 beta-propeller domain-containing protein</fullName>
    </recommendedName>
</protein>